<dbReference type="Proteomes" id="UP000594759">
    <property type="component" value="Chromosome"/>
</dbReference>
<name>A0A7U3SQC8_9SPHI</name>
<accession>A0A7U3SQC8</accession>
<organism evidence="1 2">
    <name type="scientific">Pedobacter endophyticus</name>
    <dbReference type="NCBI Taxonomy" id="2789740"/>
    <lineage>
        <taxon>Bacteria</taxon>
        <taxon>Pseudomonadati</taxon>
        <taxon>Bacteroidota</taxon>
        <taxon>Sphingobacteriia</taxon>
        <taxon>Sphingobacteriales</taxon>
        <taxon>Sphingobacteriaceae</taxon>
        <taxon>Pedobacter</taxon>
    </lineage>
</organism>
<dbReference type="EMBL" id="CP064939">
    <property type="protein sequence ID" value="QPH38201.1"/>
    <property type="molecule type" value="Genomic_DNA"/>
</dbReference>
<dbReference type="KEGG" id="pex:IZT61_13975"/>
<dbReference type="RefSeq" id="WP_196097508.1">
    <property type="nucleotide sequence ID" value="NZ_CP064939.1"/>
</dbReference>
<sequence>MKIHLSSILQKKKGMLPHKLSHIINKLILILISMLLSCNSAEKNEKPVAVAILADLAALPF</sequence>
<dbReference type="AlphaFoldDB" id="A0A7U3SQC8"/>
<proteinExistence type="predicted"/>
<reference evidence="1 2" key="1">
    <citation type="submission" date="2020-11" db="EMBL/GenBank/DDBJ databases">
        <title>Pedobacter endophytica, an endophytic bacteria isolated form Carex pumila.</title>
        <authorList>
            <person name="Peng Y."/>
            <person name="Jiang L."/>
            <person name="Lee J."/>
        </authorList>
    </citation>
    <scope>NUCLEOTIDE SEQUENCE [LARGE SCALE GENOMIC DNA]</scope>
    <source>
        <strain evidence="1 2">JBR3-12</strain>
    </source>
</reference>
<evidence type="ECO:0000313" key="2">
    <source>
        <dbReference type="Proteomes" id="UP000594759"/>
    </source>
</evidence>
<evidence type="ECO:0000313" key="1">
    <source>
        <dbReference type="EMBL" id="QPH38201.1"/>
    </source>
</evidence>
<gene>
    <name evidence="1" type="ORF">IZT61_13975</name>
</gene>
<protein>
    <submittedName>
        <fullName evidence="1">Uncharacterized protein</fullName>
    </submittedName>
</protein>
<keyword evidence="2" id="KW-1185">Reference proteome</keyword>